<dbReference type="GeneID" id="104593629"/>
<evidence type="ECO:0000313" key="8">
    <source>
        <dbReference type="RefSeq" id="XP_019052632.1"/>
    </source>
</evidence>
<dbReference type="RefSeq" id="XP_019052633.1">
    <property type="nucleotide sequence ID" value="XM_019197088.1"/>
</dbReference>
<evidence type="ECO:0000256" key="2">
    <source>
        <dbReference type="ARBA" id="ARBA00022472"/>
    </source>
</evidence>
<dbReference type="eggNOG" id="KOG1267">
    <property type="taxonomic scope" value="Eukaryota"/>
</dbReference>
<dbReference type="FunFam" id="1.25.70.10:FF:000001">
    <property type="entry name" value="Mitochondrial transcription termination factor-like"/>
    <property type="match status" value="1"/>
</dbReference>
<gene>
    <name evidence="5 6 7 8 9 10" type="primary">LOC104593629</name>
</gene>
<dbReference type="PANTHER" id="PTHR13068">
    <property type="entry name" value="CGI-12 PROTEIN-RELATED"/>
    <property type="match status" value="1"/>
</dbReference>
<evidence type="ECO:0000313" key="7">
    <source>
        <dbReference type="RefSeq" id="XP_019052631.1"/>
    </source>
</evidence>
<keyword evidence="2" id="KW-0805">Transcription regulation</keyword>
<proteinExistence type="inferred from homology"/>
<dbReference type="RefSeq" id="XP_019052634.1">
    <property type="nucleotide sequence ID" value="XM_019197089.1"/>
</dbReference>
<dbReference type="Gene3D" id="1.25.70.10">
    <property type="entry name" value="Transcription termination factor 3, mitochondrial"/>
    <property type="match status" value="1"/>
</dbReference>
<evidence type="ECO:0000313" key="10">
    <source>
        <dbReference type="RefSeq" id="XP_019052634.1"/>
    </source>
</evidence>
<evidence type="ECO:0000313" key="5">
    <source>
        <dbReference type="RefSeq" id="XP_019052629.1"/>
    </source>
</evidence>
<comment type="similarity">
    <text evidence="1">Belongs to the mTERF family.</text>
</comment>
<keyword evidence="4" id="KW-1185">Reference proteome</keyword>
<dbReference type="RefSeq" id="XP_019052631.1">
    <property type="nucleotide sequence ID" value="XM_019197086.1"/>
</dbReference>
<dbReference type="Proteomes" id="UP000189703">
    <property type="component" value="Unplaced"/>
</dbReference>
<dbReference type="GO" id="GO:0006353">
    <property type="term" value="P:DNA-templated transcription termination"/>
    <property type="evidence" value="ECO:0007669"/>
    <property type="project" value="UniProtKB-KW"/>
</dbReference>
<accession>A0A1U8Q1D0</accession>
<keyword evidence="2" id="KW-0804">Transcription</keyword>
<dbReference type="GO" id="GO:0009507">
    <property type="term" value="C:chloroplast"/>
    <property type="evidence" value="ECO:0000318"/>
    <property type="project" value="GO_Central"/>
</dbReference>
<dbReference type="AlphaFoldDB" id="A0A1U8Q1D0"/>
<dbReference type="GO" id="GO:0009658">
    <property type="term" value="P:chloroplast organization"/>
    <property type="evidence" value="ECO:0000318"/>
    <property type="project" value="GO_Central"/>
</dbReference>
<reference evidence="5 6" key="1">
    <citation type="submission" date="2025-04" db="UniProtKB">
        <authorList>
            <consortium name="RefSeq"/>
        </authorList>
    </citation>
    <scope>IDENTIFICATION</scope>
</reference>
<evidence type="ECO:0000256" key="3">
    <source>
        <dbReference type="ARBA" id="ARBA00022946"/>
    </source>
</evidence>
<dbReference type="SMART" id="SM00733">
    <property type="entry name" value="Mterf"/>
    <property type="match status" value="7"/>
</dbReference>
<dbReference type="GO" id="GO:0003676">
    <property type="term" value="F:nucleic acid binding"/>
    <property type="evidence" value="ECO:0007669"/>
    <property type="project" value="InterPro"/>
</dbReference>
<dbReference type="PANTHER" id="PTHR13068:SF31">
    <property type="entry name" value="TRANSCRIPTION TERMINATION FACTOR MTERF2, CHLOROPLASTIC-LIKE"/>
    <property type="match status" value="1"/>
</dbReference>
<evidence type="ECO:0000313" key="4">
    <source>
        <dbReference type="Proteomes" id="UP000189703"/>
    </source>
</evidence>
<dbReference type="Pfam" id="PF02536">
    <property type="entry name" value="mTERF"/>
    <property type="match status" value="2"/>
</dbReference>
<protein>
    <submittedName>
        <fullName evidence="5 6">Transcription termination factor MTERF8, chloroplastic-like isoform X1</fullName>
    </submittedName>
</protein>
<dbReference type="RefSeq" id="XP_019052630.1">
    <property type="nucleotide sequence ID" value="XM_019197085.1"/>
</dbReference>
<evidence type="ECO:0000313" key="6">
    <source>
        <dbReference type="RefSeq" id="XP_019052630.1"/>
    </source>
</evidence>
<keyword evidence="3" id="KW-0809">Transit peptide</keyword>
<dbReference type="InterPro" id="IPR003690">
    <property type="entry name" value="MTERF"/>
</dbReference>
<dbReference type="KEGG" id="nnu:104593629"/>
<name>A0A1U8Q1D0_NELNU</name>
<dbReference type="InterPro" id="IPR038538">
    <property type="entry name" value="MTERF_sf"/>
</dbReference>
<evidence type="ECO:0000256" key="1">
    <source>
        <dbReference type="ARBA" id="ARBA00007692"/>
    </source>
</evidence>
<evidence type="ECO:0000313" key="9">
    <source>
        <dbReference type="RefSeq" id="XP_019052633.1"/>
    </source>
</evidence>
<dbReference type="OMA" id="GFTHTHI"/>
<dbReference type="RefSeq" id="XP_019052632.1">
    <property type="nucleotide sequence ID" value="XM_019197087.1"/>
</dbReference>
<keyword evidence="2" id="KW-0806">Transcription termination</keyword>
<dbReference type="OrthoDB" id="617162at2759"/>
<dbReference type="RefSeq" id="XP_019052629.1">
    <property type="nucleotide sequence ID" value="XM_019197084.1"/>
</dbReference>
<organism evidence="4 9">
    <name type="scientific">Nelumbo nucifera</name>
    <name type="common">Sacred lotus</name>
    <dbReference type="NCBI Taxonomy" id="4432"/>
    <lineage>
        <taxon>Eukaryota</taxon>
        <taxon>Viridiplantae</taxon>
        <taxon>Streptophyta</taxon>
        <taxon>Embryophyta</taxon>
        <taxon>Tracheophyta</taxon>
        <taxon>Spermatophyta</taxon>
        <taxon>Magnoliopsida</taxon>
        <taxon>Proteales</taxon>
        <taxon>Nelumbonaceae</taxon>
        <taxon>Nelumbo</taxon>
    </lineage>
</organism>
<sequence length="480" mass="54954">MGVGSCIGNSGLIQNRVKPDSLTCEDVSRLPSFPSIALHLYSQARLSTLLVFFSPQESCSWFHSVPSNFSNVWRLVSAFWLVSWNIYPFSISLLKMYRISQNRRTFYFHFLHNPFLKSLTTKIAAPAISLDPSLPFTVQYLVNTCLLSIESALSASKSIQLDERNTQKHDSVINFLKSHGFSDTHISKLITKRPSLLRCNLEGKFKPKIEYLLGFGFSSSTLADLLISNPNGLKSLDNVLKPNFEVLLTFLKTKEDVIKTVKRYPWLLSFDLKRNMQPNVAILTSHGVHIAHISKLISSQPMTVLQKVDKMIKIVQTVKKLGFQPSSSLFVHAVRAMSSMKEPTWERKMEVFKSLGWSEEEVMSAFKRAPFVITCSEEKIKRLMDFYTSTMKLDRSTIITNPILLGYGFCTRIWPRYSVLKVLETKKLLEVDRKHIWAFKLTEKNFVETYVTMYLDRVPDLMEVYKDAIAAKEACINGRQ</sequence>